<organism evidence="1 2">
    <name type="scientific">Sphingobium lactosutens DS20</name>
    <dbReference type="NCBI Taxonomy" id="1331060"/>
    <lineage>
        <taxon>Bacteria</taxon>
        <taxon>Pseudomonadati</taxon>
        <taxon>Pseudomonadota</taxon>
        <taxon>Alphaproteobacteria</taxon>
        <taxon>Sphingomonadales</taxon>
        <taxon>Sphingomonadaceae</taxon>
        <taxon>Sphingobium</taxon>
    </lineage>
</organism>
<proteinExistence type="predicted"/>
<keyword evidence="2" id="KW-1185">Reference proteome</keyword>
<evidence type="ECO:0000313" key="1">
    <source>
        <dbReference type="EMBL" id="EQB11246.1"/>
    </source>
</evidence>
<name>T0H4G0_9SPHN</name>
<evidence type="ECO:0000313" key="2">
    <source>
        <dbReference type="Proteomes" id="UP000015531"/>
    </source>
</evidence>
<accession>T0H4G0</accession>
<protein>
    <submittedName>
        <fullName evidence="1">Uncharacterized protein</fullName>
    </submittedName>
</protein>
<sequence length="83" mass="9379">MRVPASIYDEVMNCQSFTLEERLMHDTTLFVFKGRPPEEDQEAIIEFADFHGMAVVLDGRAVTLITDQPRIATLFKLTFGGEA</sequence>
<gene>
    <name evidence="1" type="ORF">RLDS_22860</name>
</gene>
<dbReference type="EMBL" id="ATDP01000107">
    <property type="protein sequence ID" value="EQB11246.1"/>
    <property type="molecule type" value="Genomic_DNA"/>
</dbReference>
<dbReference type="Proteomes" id="UP000015531">
    <property type="component" value="Unassembled WGS sequence"/>
</dbReference>
<reference evidence="1 2" key="1">
    <citation type="journal article" date="2013" name="Genome Announc.">
        <title>Draft Genome Sequence of Sphingobium lactosutens Strain DS20T, Isolated from a Hexachlorocyclohexane Dumpsite.</title>
        <authorList>
            <person name="Kumar R."/>
            <person name="Dwivedi V."/>
            <person name="Negi V."/>
            <person name="Khurana J.P."/>
            <person name="Lal R."/>
        </authorList>
    </citation>
    <scope>NUCLEOTIDE SEQUENCE [LARGE SCALE GENOMIC DNA]</scope>
    <source>
        <strain evidence="1 2">DS20</strain>
    </source>
</reference>
<dbReference type="PATRIC" id="fig|1331060.3.peg.4424"/>
<dbReference type="AlphaFoldDB" id="T0H4G0"/>
<comment type="caution">
    <text evidence="1">The sequence shown here is derived from an EMBL/GenBank/DDBJ whole genome shotgun (WGS) entry which is preliminary data.</text>
</comment>